<dbReference type="CDD" id="cd06811">
    <property type="entry name" value="PLPDE_III_yhfX_like"/>
    <property type="match status" value="1"/>
</dbReference>
<feature type="domain" description="YhfX-like C-terminal" evidence="5">
    <location>
        <begin position="337"/>
        <end position="392"/>
    </location>
</feature>
<dbReference type="PANTHER" id="PTHR30511:SF3">
    <property type="entry name" value="LYSINE RACEMASE"/>
    <property type="match status" value="1"/>
</dbReference>
<gene>
    <name evidence="6" type="ORF">FE392_01990</name>
</gene>
<dbReference type="Proteomes" id="UP001271890">
    <property type="component" value="Unassembled WGS sequence"/>
</dbReference>
<protein>
    <submittedName>
        <fullName evidence="6">YhfX family PLP-dependent enzyme</fullName>
    </submittedName>
</protein>
<dbReference type="RefSeq" id="WP_319928554.1">
    <property type="nucleotide sequence ID" value="NZ_VCDN01000011.1"/>
</dbReference>
<dbReference type="InterPro" id="IPR000821">
    <property type="entry name" value="Ala_racemase"/>
</dbReference>
<evidence type="ECO:0000259" key="4">
    <source>
        <dbReference type="Pfam" id="PF01168"/>
    </source>
</evidence>
<accession>A0ABU4S6L5</accession>
<dbReference type="SUPFAM" id="SSF51419">
    <property type="entry name" value="PLP-binding barrel"/>
    <property type="match status" value="1"/>
</dbReference>
<comment type="caution">
    <text evidence="6">The sequence shown here is derived from an EMBL/GenBank/DDBJ whole genome shotgun (WGS) entry which is preliminary data.</text>
</comment>
<dbReference type="Pfam" id="PF01168">
    <property type="entry name" value="Ala_racemase_N"/>
    <property type="match status" value="1"/>
</dbReference>
<keyword evidence="7" id="KW-1185">Reference proteome</keyword>
<dbReference type="EMBL" id="VCDN01000011">
    <property type="protein sequence ID" value="MDX7986108.1"/>
    <property type="molecule type" value="Genomic_DNA"/>
</dbReference>
<dbReference type="PANTHER" id="PTHR30511">
    <property type="entry name" value="ALANINE RACEMASE"/>
    <property type="match status" value="1"/>
</dbReference>
<dbReference type="InterPro" id="IPR001608">
    <property type="entry name" value="Ala_racemase_N"/>
</dbReference>
<comment type="cofactor">
    <cofactor evidence="1">
        <name>pyridoxal 5'-phosphate</name>
        <dbReference type="ChEBI" id="CHEBI:597326"/>
    </cofactor>
</comment>
<sequence>MFINALKKQNPKLIEVARRLWQQGTILPDTYIIDVDQVLNNGRKLLKTANQHDIELYLMTKQFGRNPWLTKKLIELGYRGVVAVDFKEAYSLSQHDIPLCHIGHLVQTPTHLIETLLKRNPDIITVFSREKAQTISDTAEKLGRVQPIMLKVFDKRDIVFPCQEAGITFDELESVVDAVKQMPGVKLSGLTHFPCLSWDSRYQTTLPTANLLTLIRARNRLEQLGVKLSQINAPSASSCNTIPLLAKYGATHLEPGHALTGTIPANITGQEPEHIAMAYVTEVSHHHDGNSYCYGGGYYKRGHMKHALVFSENVSPEISPLHPFPKTVPPKTAPPKTTRILRLGDPCIDYHLPIAGTHPIGSPVIMCFRSQVFVTRSDVALVSGIQSGSPKLEGIYDSQGNWKNNGYTQ</sequence>
<dbReference type="InterPro" id="IPR048449">
    <property type="entry name" value="YhfX-like_C"/>
</dbReference>
<dbReference type="InterPro" id="IPR029066">
    <property type="entry name" value="PLP-binding_barrel"/>
</dbReference>
<evidence type="ECO:0000256" key="2">
    <source>
        <dbReference type="ARBA" id="ARBA00022898"/>
    </source>
</evidence>
<keyword evidence="2" id="KW-0663">Pyridoxal phosphate</keyword>
<dbReference type="Pfam" id="PF21279">
    <property type="entry name" value="YhfX-like_C"/>
    <property type="match status" value="2"/>
</dbReference>
<feature type="domain" description="Alanine racemase N-terminal" evidence="4">
    <location>
        <begin position="33"/>
        <end position="264"/>
    </location>
</feature>
<keyword evidence="3" id="KW-0413">Isomerase</keyword>
<dbReference type="Gene3D" id="2.40.37.30">
    <property type="match status" value="2"/>
</dbReference>
<evidence type="ECO:0000313" key="6">
    <source>
        <dbReference type="EMBL" id="MDX7986108.1"/>
    </source>
</evidence>
<evidence type="ECO:0000256" key="3">
    <source>
        <dbReference type="ARBA" id="ARBA00023235"/>
    </source>
</evidence>
<name>A0ABU4S6L5_9GAMM</name>
<organism evidence="6 7">
    <name type="scientific">Xenorhabdus santafensis</name>
    <dbReference type="NCBI Taxonomy" id="2582833"/>
    <lineage>
        <taxon>Bacteria</taxon>
        <taxon>Pseudomonadati</taxon>
        <taxon>Pseudomonadota</taxon>
        <taxon>Gammaproteobacteria</taxon>
        <taxon>Enterobacterales</taxon>
        <taxon>Morganellaceae</taxon>
        <taxon>Xenorhabdus</taxon>
    </lineage>
</organism>
<reference evidence="7" key="1">
    <citation type="journal article" date="2024" name="Toxins">
        <title>Genome Sequence Analysis of Native Xenorhabdus Strains Isolated from Entomopathogenic Nematodes in Argentina.</title>
        <authorList>
            <person name="Palma L."/>
            <person name="Frizzo L."/>
            <person name="Kaiser S."/>
            <person name="Berry C."/>
            <person name="Caballero P."/>
            <person name="Bode H.B."/>
            <person name="Del Valle E.E."/>
        </authorList>
    </citation>
    <scope>NUCLEOTIDE SEQUENCE [LARGE SCALE GENOMIC DNA]</scope>
    <source>
        <strain evidence="7">12</strain>
    </source>
</reference>
<evidence type="ECO:0000313" key="7">
    <source>
        <dbReference type="Proteomes" id="UP001271890"/>
    </source>
</evidence>
<feature type="domain" description="YhfX-like C-terminal" evidence="5">
    <location>
        <begin position="279"/>
        <end position="313"/>
    </location>
</feature>
<evidence type="ECO:0000259" key="5">
    <source>
        <dbReference type="Pfam" id="PF21279"/>
    </source>
</evidence>
<evidence type="ECO:0000256" key="1">
    <source>
        <dbReference type="ARBA" id="ARBA00001933"/>
    </source>
</evidence>
<proteinExistence type="predicted"/>